<dbReference type="GO" id="GO:0008270">
    <property type="term" value="F:zinc ion binding"/>
    <property type="evidence" value="ECO:0007669"/>
    <property type="project" value="UniProtKB-KW"/>
</dbReference>
<keyword evidence="1" id="KW-0479">Metal-binding</keyword>
<dbReference type="GO" id="GO:0005829">
    <property type="term" value="C:cytosol"/>
    <property type="evidence" value="ECO:0007669"/>
    <property type="project" value="UniProtKB-UniRule"/>
</dbReference>
<dbReference type="UniPathway" id="UPA00143"/>
<dbReference type="PANTHER" id="PTHR12389">
    <property type="entry name" value="ZINC FINGER PROTEIN 294"/>
    <property type="match status" value="1"/>
</dbReference>
<organism evidence="3 4">
    <name type="scientific">Trichoplax adhaerens</name>
    <name type="common">Trichoplax reptans</name>
    <dbReference type="NCBI Taxonomy" id="10228"/>
    <lineage>
        <taxon>Eukaryota</taxon>
        <taxon>Metazoa</taxon>
        <taxon>Placozoa</taxon>
        <taxon>Uniplacotomia</taxon>
        <taxon>Trichoplacea</taxon>
        <taxon>Trichoplacidae</taxon>
        <taxon>Trichoplax</taxon>
    </lineage>
</organism>
<dbReference type="EC" id="2.3.2.27" evidence="1"/>
<keyword evidence="1" id="KW-0862">Zinc</keyword>
<dbReference type="eggNOG" id="KOG0803">
    <property type="taxonomic scope" value="Eukaryota"/>
</dbReference>
<dbReference type="OMA" id="CWEDINI"/>
<dbReference type="GO" id="GO:0072344">
    <property type="term" value="P:rescue of stalled ribosome"/>
    <property type="evidence" value="ECO:0007669"/>
    <property type="project" value="UniProtKB-UniRule"/>
</dbReference>
<reference evidence="3 4" key="1">
    <citation type="journal article" date="2008" name="Nature">
        <title>The Trichoplax genome and the nature of placozoans.</title>
        <authorList>
            <person name="Srivastava M."/>
            <person name="Begovic E."/>
            <person name="Chapman J."/>
            <person name="Putnam N.H."/>
            <person name="Hellsten U."/>
            <person name="Kawashima T."/>
            <person name="Kuo A."/>
            <person name="Mitros T."/>
            <person name="Salamov A."/>
            <person name="Carpenter M.L."/>
            <person name="Signorovitch A.Y."/>
            <person name="Moreno M.A."/>
            <person name="Kamm K."/>
            <person name="Grimwood J."/>
            <person name="Schmutz J."/>
            <person name="Shapiro H."/>
            <person name="Grigoriev I.V."/>
            <person name="Buss L.W."/>
            <person name="Schierwater B."/>
            <person name="Dellaporta S.L."/>
            <person name="Rokhsar D.S."/>
        </authorList>
    </citation>
    <scope>NUCLEOTIDE SEQUENCE [LARGE SCALE GENOMIC DNA]</scope>
    <source>
        <strain evidence="3 4">Grell-BS-1999</strain>
    </source>
</reference>
<dbReference type="KEGG" id="tad:TRIADDRAFT_25963"/>
<dbReference type="GO" id="GO:0016567">
    <property type="term" value="P:protein ubiquitination"/>
    <property type="evidence" value="ECO:0007669"/>
    <property type="project" value="UniProtKB-UniPathway"/>
</dbReference>
<keyword evidence="4" id="KW-1185">Reference proteome</keyword>
<dbReference type="InterPro" id="IPR016024">
    <property type="entry name" value="ARM-type_fold"/>
</dbReference>
<evidence type="ECO:0000256" key="1">
    <source>
        <dbReference type="RuleBase" id="RU367090"/>
    </source>
</evidence>
<dbReference type="GeneID" id="6754109"/>
<feature type="domain" description="E3 ubiquitin-protein ligase listerin N-terminal" evidence="2">
    <location>
        <begin position="7"/>
        <end position="296"/>
    </location>
</feature>
<dbReference type="Gene3D" id="1.25.10.10">
    <property type="entry name" value="Leucine-rich Repeat Variant"/>
    <property type="match status" value="1"/>
</dbReference>
<keyword evidence="1" id="KW-0808">Transferase</keyword>
<dbReference type="InParanoid" id="B3RYB2"/>
<dbReference type="InterPro" id="IPR039795">
    <property type="entry name" value="LTN1/Rkr1"/>
</dbReference>
<dbReference type="Pfam" id="PF22958">
    <property type="entry name" value="Ltn1_1st"/>
    <property type="match status" value="1"/>
</dbReference>
<accession>B3RYB2</accession>
<comment type="similarity">
    <text evidence="1">Belongs to the LTN1 family.</text>
</comment>
<dbReference type="SUPFAM" id="SSF48371">
    <property type="entry name" value="ARM repeat"/>
    <property type="match status" value="1"/>
</dbReference>
<dbReference type="GO" id="GO:1990112">
    <property type="term" value="C:RQC complex"/>
    <property type="evidence" value="ECO:0007669"/>
    <property type="project" value="UniProtKB-UniRule"/>
</dbReference>
<dbReference type="InterPro" id="IPR011989">
    <property type="entry name" value="ARM-like"/>
</dbReference>
<evidence type="ECO:0000313" key="3">
    <source>
        <dbReference type="EMBL" id="EDV25006.1"/>
    </source>
</evidence>
<dbReference type="CTD" id="6754109"/>
<sequence>MSLAVFQALQELAELCLDKPIEEIIGLLHSWTRSYNRLAYDVDRKVREATQQALLSIVKCVRRRLAPHLKSIIGCWLCSHHDSYAPAATAAKVAFDTAFPPLKRAEVMKFCLEETITHIKENLFVHTPATLSNTGNISTDDMESKYQRVVASSLLALGQVINTLAPNDIEDFDTAPFSEILDTAKFWKLGKSDSPMIRSAFFTLMAIYYQHLPSTSSNSNSKACPLILGSIDDTEPLVCRSLWDAILLVVTQVQDCWDHVSARKSVLPKLWQLLRSNGNGSASVIFPALLPFLSKIPIEVSDRFFRLLQTQCYIVNSLA</sequence>
<protein>
    <recommendedName>
        <fullName evidence="1">E3 ubiquitin-protein ligase listerin</fullName>
        <ecNumber evidence="1">2.3.2.27</ecNumber>
    </recommendedName>
    <alternativeName>
        <fullName evidence="1">RING-type E3 ubiquitin transferase listerin</fullName>
    </alternativeName>
</protein>
<dbReference type="HOGENOM" id="CLU_046510_0_0_1"/>
<dbReference type="RefSeq" id="XP_002112896.1">
    <property type="nucleotide sequence ID" value="XM_002112860.1"/>
</dbReference>
<dbReference type="OrthoDB" id="6108at2759"/>
<dbReference type="EMBL" id="DS985245">
    <property type="protein sequence ID" value="EDV25006.1"/>
    <property type="molecule type" value="Genomic_DNA"/>
</dbReference>
<dbReference type="InterPro" id="IPR054476">
    <property type="entry name" value="Ltn1_N"/>
</dbReference>
<keyword evidence="1" id="KW-0863">Zinc-finger</keyword>
<comment type="subunit">
    <text evidence="1">Component of the ribosome quality control complex (RQC).</text>
</comment>
<name>B3RYB2_TRIAD</name>
<evidence type="ECO:0000313" key="4">
    <source>
        <dbReference type="Proteomes" id="UP000009022"/>
    </source>
</evidence>
<dbReference type="PANTHER" id="PTHR12389:SF0">
    <property type="entry name" value="E3 UBIQUITIN-PROTEIN LIGASE LISTERIN"/>
    <property type="match status" value="1"/>
</dbReference>
<dbReference type="GO" id="GO:1990116">
    <property type="term" value="P:ribosome-associated ubiquitin-dependent protein catabolic process"/>
    <property type="evidence" value="ECO:0007669"/>
    <property type="project" value="UniProtKB-UniRule"/>
</dbReference>
<keyword evidence="1" id="KW-0833">Ubl conjugation pathway</keyword>
<proteinExistence type="inferred from homology"/>
<dbReference type="FunFam" id="1.25.10.10:FF:001251">
    <property type="entry name" value="Predicted protein"/>
    <property type="match status" value="1"/>
</dbReference>
<dbReference type="STRING" id="10228.B3RYB2"/>
<dbReference type="GO" id="GO:0061630">
    <property type="term" value="F:ubiquitin protein ligase activity"/>
    <property type="evidence" value="ECO:0007669"/>
    <property type="project" value="UniProtKB-UniRule"/>
</dbReference>
<evidence type="ECO:0000259" key="2">
    <source>
        <dbReference type="Pfam" id="PF22958"/>
    </source>
</evidence>
<comment type="function">
    <text evidence="1">E3 ubiquitin-protein ligase. Component of the ribosome quality control complex (RQC), a ribosome-associated complex that mediates ubiquitination and extraction of incompletely synthesized nascent chains for proteasomal degradation.</text>
</comment>
<dbReference type="PhylomeDB" id="B3RYB2"/>
<comment type="pathway">
    <text evidence="1">Protein modification; protein ubiquitination.</text>
</comment>
<gene>
    <name evidence="3" type="ORF">TRIADDRAFT_25963</name>
</gene>
<dbReference type="AlphaFoldDB" id="B3RYB2"/>
<dbReference type="Proteomes" id="UP000009022">
    <property type="component" value="Unassembled WGS sequence"/>
</dbReference>
<comment type="catalytic activity">
    <reaction evidence="1">
        <text>S-ubiquitinyl-[E2 ubiquitin-conjugating enzyme]-L-cysteine + [acceptor protein]-L-lysine = [E2 ubiquitin-conjugating enzyme]-L-cysteine + N(6)-ubiquitinyl-[acceptor protein]-L-lysine.</text>
        <dbReference type="EC" id="2.3.2.27"/>
    </reaction>
</comment>